<dbReference type="PRINTS" id="PR00507">
    <property type="entry name" value="N12N6MTFRASE"/>
</dbReference>
<reference evidence="9" key="1">
    <citation type="submission" date="2022-02" db="EMBL/GenBank/DDBJ databases">
        <title>Crop Bioprotection Bacillus Genome Sequencing.</title>
        <authorList>
            <person name="Dunlap C."/>
        </authorList>
    </citation>
    <scope>NUCLEOTIDE SEQUENCE</scope>
    <source>
        <strain evidence="9">T20C14</strain>
    </source>
</reference>
<evidence type="ECO:0000313" key="10">
    <source>
        <dbReference type="Proteomes" id="UP001066455"/>
    </source>
</evidence>
<keyword evidence="4" id="KW-0949">S-adenosyl-L-methionine</keyword>
<evidence type="ECO:0000256" key="3">
    <source>
        <dbReference type="ARBA" id="ARBA00022679"/>
    </source>
</evidence>
<evidence type="ECO:0000313" key="9">
    <source>
        <dbReference type="EMBL" id="MCY9280172.1"/>
    </source>
</evidence>
<evidence type="ECO:0000256" key="2">
    <source>
        <dbReference type="ARBA" id="ARBA00022603"/>
    </source>
</evidence>
<dbReference type="InterPro" id="IPR050953">
    <property type="entry name" value="N4_N6_ade-DNA_methylase"/>
</dbReference>
<proteinExistence type="predicted"/>
<evidence type="ECO:0000256" key="6">
    <source>
        <dbReference type="ARBA" id="ARBA00023125"/>
    </source>
</evidence>
<sequence>MKYKCQIFTPGEYVEKMLDSIDYVGEQVLGKYILENSCGEGNILIKIVKRYIEAAKSLRYSKQRIKKDLEKYILGYEIDKKVRNKCITNLNNEVKKYGISQVKWNIRDEDYLKHPIEEKVNFVVGNPPYVMYQNLELNERKFLKKNFLSCSKGKFDYCYAFIEKSIRELNVNGRMAYIVPNSIFKNVFGKELRDIMKSSLETIYDYKQSVVFDKVLTSPAIICLNNIKRKTFITYHDVDNQEIYQIEKSTLGDKWLFSPCEADTNSVSSKKFGDFFRVSNSVATLLNSAYVISKKDILKEDKHYIELNGFRIEKDVLRFAASPRSYSINREEYIIFPYDYSNGKLVKFEEEEFKVKYPGAYNYLLSYSMQLKLRKSDKSSKWFEYGRSQALLHLNQEKILLSSVVTNEVNTYRLDKDTIPYSGFFIIPIANMSLDEADKILKSEKFFTYLSLRGINANGKSLRFSVNDIMNYSIN</sequence>
<dbReference type="GO" id="GO:0009307">
    <property type="term" value="P:DNA restriction-modification system"/>
    <property type="evidence" value="ECO:0007669"/>
    <property type="project" value="UniProtKB-KW"/>
</dbReference>
<keyword evidence="3" id="KW-0808">Transferase</keyword>
<evidence type="ECO:0000259" key="8">
    <source>
        <dbReference type="Pfam" id="PF07669"/>
    </source>
</evidence>
<accession>A0AA90EWP6</accession>
<gene>
    <name evidence="9" type="ORF">MOE73_08895</name>
</gene>
<dbReference type="InterPro" id="IPR011639">
    <property type="entry name" value="MethylTrfase_TaqI-like_dom"/>
</dbReference>
<dbReference type="PANTHER" id="PTHR33841">
    <property type="entry name" value="DNA METHYLTRANSFERASE YEEA-RELATED"/>
    <property type="match status" value="1"/>
</dbReference>
<evidence type="ECO:0000256" key="1">
    <source>
        <dbReference type="ARBA" id="ARBA00011900"/>
    </source>
</evidence>
<dbReference type="AlphaFoldDB" id="A0AA90EWP6"/>
<dbReference type="InterPro" id="IPR029063">
    <property type="entry name" value="SAM-dependent_MTases_sf"/>
</dbReference>
<dbReference type="Pfam" id="PF07669">
    <property type="entry name" value="Eco57I"/>
    <property type="match status" value="1"/>
</dbReference>
<comment type="catalytic activity">
    <reaction evidence="7">
        <text>a 2'-deoxyadenosine in DNA + S-adenosyl-L-methionine = an N(6)-methyl-2'-deoxyadenosine in DNA + S-adenosyl-L-homocysteine + H(+)</text>
        <dbReference type="Rhea" id="RHEA:15197"/>
        <dbReference type="Rhea" id="RHEA-COMP:12418"/>
        <dbReference type="Rhea" id="RHEA-COMP:12419"/>
        <dbReference type="ChEBI" id="CHEBI:15378"/>
        <dbReference type="ChEBI" id="CHEBI:57856"/>
        <dbReference type="ChEBI" id="CHEBI:59789"/>
        <dbReference type="ChEBI" id="CHEBI:90615"/>
        <dbReference type="ChEBI" id="CHEBI:90616"/>
        <dbReference type="EC" id="2.1.1.72"/>
    </reaction>
</comment>
<evidence type="ECO:0000256" key="5">
    <source>
        <dbReference type="ARBA" id="ARBA00022747"/>
    </source>
</evidence>
<dbReference type="GO" id="GO:0032259">
    <property type="term" value="P:methylation"/>
    <property type="evidence" value="ECO:0007669"/>
    <property type="project" value="UniProtKB-KW"/>
</dbReference>
<dbReference type="RefSeq" id="WP_268305209.1">
    <property type="nucleotide sequence ID" value="NZ_JALAJL010000001.1"/>
</dbReference>
<feature type="domain" description="Type II methyltransferase M.TaqI-like" evidence="8">
    <location>
        <begin position="76"/>
        <end position="212"/>
    </location>
</feature>
<dbReference type="PROSITE" id="PS00092">
    <property type="entry name" value="N6_MTASE"/>
    <property type="match status" value="1"/>
</dbReference>
<dbReference type="GO" id="GO:0009007">
    <property type="term" value="F:site-specific DNA-methyltransferase (adenine-specific) activity"/>
    <property type="evidence" value="ECO:0007669"/>
    <property type="project" value="UniProtKB-EC"/>
</dbReference>
<dbReference type="SUPFAM" id="SSF53335">
    <property type="entry name" value="S-adenosyl-L-methionine-dependent methyltransferases"/>
    <property type="match status" value="1"/>
</dbReference>
<keyword evidence="5" id="KW-0680">Restriction system</keyword>
<dbReference type="InterPro" id="IPR002052">
    <property type="entry name" value="DNA_methylase_N6_adenine_CS"/>
</dbReference>
<evidence type="ECO:0000256" key="7">
    <source>
        <dbReference type="ARBA" id="ARBA00047942"/>
    </source>
</evidence>
<dbReference type="Gene3D" id="3.40.50.150">
    <property type="entry name" value="Vaccinia Virus protein VP39"/>
    <property type="match status" value="1"/>
</dbReference>
<evidence type="ECO:0000256" key="4">
    <source>
        <dbReference type="ARBA" id="ARBA00022691"/>
    </source>
</evidence>
<dbReference type="GO" id="GO:0003677">
    <property type="term" value="F:DNA binding"/>
    <property type="evidence" value="ECO:0007669"/>
    <property type="project" value="UniProtKB-KW"/>
</dbReference>
<dbReference type="PANTHER" id="PTHR33841:SF6">
    <property type="entry name" value="TYPE II METHYLTRANSFERASE M.HINDII"/>
    <property type="match status" value="1"/>
</dbReference>
<keyword evidence="6" id="KW-0238">DNA-binding</keyword>
<dbReference type="EMBL" id="JALAXI010000010">
    <property type="protein sequence ID" value="MCY9280172.1"/>
    <property type="molecule type" value="Genomic_DNA"/>
</dbReference>
<comment type="caution">
    <text evidence="9">The sequence shown here is derived from an EMBL/GenBank/DDBJ whole genome shotgun (WGS) entry which is preliminary data.</text>
</comment>
<keyword evidence="2 9" id="KW-0489">Methyltransferase</keyword>
<protein>
    <recommendedName>
        <fullName evidence="1">site-specific DNA-methyltransferase (adenine-specific)</fullName>
        <ecNumber evidence="1">2.1.1.72</ecNumber>
    </recommendedName>
</protein>
<organism evidence="9 10">
    <name type="scientific">Bacillus haynesii</name>
    <dbReference type="NCBI Taxonomy" id="1925021"/>
    <lineage>
        <taxon>Bacteria</taxon>
        <taxon>Bacillati</taxon>
        <taxon>Bacillota</taxon>
        <taxon>Bacilli</taxon>
        <taxon>Bacillales</taxon>
        <taxon>Bacillaceae</taxon>
        <taxon>Bacillus</taxon>
    </lineage>
</organism>
<dbReference type="EC" id="2.1.1.72" evidence="1"/>
<dbReference type="Proteomes" id="UP001066455">
    <property type="component" value="Unassembled WGS sequence"/>
</dbReference>
<name>A0AA90EWP6_9BACI</name>